<evidence type="ECO:0000313" key="1">
    <source>
        <dbReference type="EMBL" id="OIJ16505.1"/>
    </source>
</evidence>
<evidence type="ECO:0000313" key="2">
    <source>
        <dbReference type="Proteomes" id="UP000180057"/>
    </source>
</evidence>
<dbReference type="Proteomes" id="UP000180057">
    <property type="component" value="Unassembled WGS sequence"/>
</dbReference>
<dbReference type="AlphaFoldDB" id="A0A1S2LYJ7"/>
<sequence length="139" mass="16589">MKDIETKKEFVQLRAKGMSFNKIASILKVSKTTLVGWSKEFEREIANLKVMELDELQQMYYVQKQKRIELFGNQLERIITELETRDLSDVQTEKLLELKLKYLDFLKREEIDLSLQIEEEDDLDQLLESFNKSIKRVNI</sequence>
<gene>
    <name evidence="1" type="ORF">BKP45_21090</name>
</gene>
<dbReference type="OrthoDB" id="2881021at2"/>
<dbReference type="STRING" id="472963.BKP45_21090"/>
<proteinExistence type="predicted"/>
<protein>
    <submittedName>
        <fullName evidence="1">Uncharacterized protein</fullName>
    </submittedName>
</protein>
<dbReference type="RefSeq" id="WP_071391125.1">
    <property type="nucleotide sequence ID" value="NZ_MLQS01000035.1"/>
</dbReference>
<dbReference type="SUPFAM" id="SSF46689">
    <property type="entry name" value="Homeodomain-like"/>
    <property type="match status" value="1"/>
</dbReference>
<reference evidence="1 2" key="1">
    <citation type="submission" date="2016-10" db="EMBL/GenBank/DDBJ databases">
        <title>Draft genome sequences of four alkaliphilic bacteria belonging to the Anaerobacillus genus.</title>
        <authorList>
            <person name="Bassil N.M."/>
            <person name="Lloyd J.R."/>
        </authorList>
    </citation>
    <scope>NUCLEOTIDE SEQUENCE [LARGE SCALE GENOMIC DNA]</scope>
    <source>
        <strain evidence="1 2">DSM 22531</strain>
    </source>
</reference>
<name>A0A1S2LYJ7_9BACI</name>
<organism evidence="1 2">
    <name type="scientific">Anaerobacillus alkalidiazotrophicus</name>
    <dbReference type="NCBI Taxonomy" id="472963"/>
    <lineage>
        <taxon>Bacteria</taxon>
        <taxon>Bacillati</taxon>
        <taxon>Bacillota</taxon>
        <taxon>Bacilli</taxon>
        <taxon>Bacillales</taxon>
        <taxon>Bacillaceae</taxon>
        <taxon>Anaerobacillus</taxon>
    </lineage>
</organism>
<dbReference type="InterPro" id="IPR009057">
    <property type="entry name" value="Homeodomain-like_sf"/>
</dbReference>
<keyword evidence="2" id="KW-1185">Reference proteome</keyword>
<dbReference type="EMBL" id="MLQS01000035">
    <property type="protein sequence ID" value="OIJ16505.1"/>
    <property type="molecule type" value="Genomic_DNA"/>
</dbReference>
<comment type="caution">
    <text evidence="1">The sequence shown here is derived from an EMBL/GenBank/DDBJ whole genome shotgun (WGS) entry which is preliminary data.</text>
</comment>
<accession>A0A1S2LYJ7</accession>